<dbReference type="GO" id="GO:0005886">
    <property type="term" value="C:plasma membrane"/>
    <property type="evidence" value="ECO:0007669"/>
    <property type="project" value="UniProtKB-UniRule"/>
</dbReference>
<keyword evidence="3 7" id="KW-1133">Transmembrane helix</keyword>
<dbReference type="EC" id="4.2.2.29" evidence="7"/>
<dbReference type="HAMAP" id="MF_02065">
    <property type="entry name" value="MltG"/>
    <property type="match status" value="1"/>
</dbReference>
<evidence type="ECO:0000256" key="6">
    <source>
        <dbReference type="ARBA" id="ARBA00023316"/>
    </source>
</evidence>
<comment type="function">
    <text evidence="7">Functions as a peptidoglycan terminase that cleaves nascent peptidoglycan strands endolytically to terminate their elongation.</text>
</comment>
<protein>
    <recommendedName>
        <fullName evidence="7">Endolytic murein transglycosylase</fullName>
        <ecNumber evidence="7">4.2.2.29</ecNumber>
    </recommendedName>
    <alternativeName>
        <fullName evidence="7">Peptidoglycan lytic transglycosylase</fullName>
    </alternativeName>
    <alternativeName>
        <fullName evidence="7">Peptidoglycan polymerization terminase</fullName>
    </alternativeName>
</protein>
<dbReference type="eggNOG" id="COG1559">
    <property type="taxonomic scope" value="Bacteria"/>
</dbReference>
<keyword evidence="7" id="KW-0997">Cell inner membrane</keyword>
<evidence type="ECO:0000256" key="4">
    <source>
        <dbReference type="ARBA" id="ARBA00023136"/>
    </source>
</evidence>
<evidence type="ECO:0000313" key="10">
    <source>
        <dbReference type="Proteomes" id="UP000008641"/>
    </source>
</evidence>
<keyword evidence="8" id="KW-0732">Signal</keyword>
<organism evidence="9 10">
    <name type="scientific">Weeksella virosa (strain ATCC 43766 / DSM 16922 / JCM 21250 / CCUG 30538 / CDC 9751 / IAM 14551 / NBRC 16016 / NCTC 11634 / CL345/78)</name>
    <dbReference type="NCBI Taxonomy" id="865938"/>
    <lineage>
        <taxon>Bacteria</taxon>
        <taxon>Pseudomonadati</taxon>
        <taxon>Bacteroidota</taxon>
        <taxon>Flavobacteriia</taxon>
        <taxon>Flavobacteriales</taxon>
        <taxon>Weeksellaceae</taxon>
        <taxon>Weeksella</taxon>
    </lineage>
</organism>
<dbReference type="GO" id="GO:0008932">
    <property type="term" value="F:lytic endotransglycosylase activity"/>
    <property type="evidence" value="ECO:0007669"/>
    <property type="project" value="UniProtKB-UniRule"/>
</dbReference>
<evidence type="ECO:0000256" key="8">
    <source>
        <dbReference type="SAM" id="SignalP"/>
    </source>
</evidence>
<dbReference type="RefSeq" id="WP_013597818.1">
    <property type="nucleotide sequence ID" value="NC_015144.1"/>
</dbReference>
<gene>
    <name evidence="7" type="primary">mltG</name>
    <name evidence="9" type="ordered locus">Weevi_0712</name>
</gene>
<dbReference type="Pfam" id="PF02618">
    <property type="entry name" value="YceG"/>
    <property type="match status" value="1"/>
</dbReference>
<dbReference type="PROSITE" id="PS51257">
    <property type="entry name" value="PROKAR_LIPOPROTEIN"/>
    <property type="match status" value="1"/>
</dbReference>
<dbReference type="OrthoDB" id="9814591at2"/>
<evidence type="ECO:0000256" key="5">
    <source>
        <dbReference type="ARBA" id="ARBA00023239"/>
    </source>
</evidence>
<keyword evidence="10" id="KW-1185">Reference proteome</keyword>
<dbReference type="KEGG" id="wvi:Weevi_0712"/>
<comment type="similarity">
    <text evidence="7">Belongs to the transglycosylase MltG family.</text>
</comment>
<comment type="catalytic activity">
    <reaction evidence="7">
        <text>a peptidoglycan chain = a peptidoglycan chain with N-acetyl-1,6-anhydromuramyl-[peptide] at the reducing end + a peptidoglycan chain with N-acetylglucosamine at the non-reducing end.</text>
        <dbReference type="EC" id="4.2.2.29"/>
    </reaction>
</comment>
<dbReference type="PANTHER" id="PTHR30518:SF2">
    <property type="entry name" value="ENDOLYTIC MUREIN TRANSGLYCOSYLASE"/>
    <property type="match status" value="1"/>
</dbReference>
<feature type="signal peptide" evidence="8">
    <location>
        <begin position="1"/>
        <end position="25"/>
    </location>
</feature>
<reference evidence="9 10" key="1">
    <citation type="journal article" date="2011" name="Stand. Genomic Sci.">
        <title>Complete genome sequence of Weeksella virosa type strain (9751).</title>
        <authorList>
            <person name="Lang E."/>
            <person name="Teshima H."/>
            <person name="Lucas S."/>
            <person name="Lapidus A."/>
            <person name="Hammon N."/>
            <person name="Deshpande S."/>
            <person name="Nolan M."/>
            <person name="Cheng J.F."/>
            <person name="Pitluck S."/>
            <person name="Liolios K."/>
            <person name="Pagani I."/>
            <person name="Mikhailova N."/>
            <person name="Ivanova N."/>
            <person name="Mavromatis K."/>
            <person name="Pati A."/>
            <person name="Tapia R."/>
            <person name="Han C."/>
            <person name="Goodwin L."/>
            <person name="Chen A."/>
            <person name="Palaniappan K."/>
            <person name="Land M."/>
            <person name="Hauser L."/>
            <person name="Chang Y.J."/>
            <person name="Jeffries C.D."/>
            <person name="Brambilla E.M."/>
            <person name="Kopitz M."/>
            <person name="Rohde M."/>
            <person name="Goker M."/>
            <person name="Tindall B.J."/>
            <person name="Detter J.C."/>
            <person name="Woyke T."/>
            <person name="Bristow J."/>
            <person name="Eisen J.A."/>
            <person name="Markowitz V."/>
            <person name="Hugenholtz P."/>
            <person name="Klenk H.P."/>
            <person name="Kyrpides N.C."/>
        </authorList>
    </citation>
    <scope>NUCLEOTIDE SEQUENCE [LARGE SCALE GENOMIC DNA]</scope>
    <source>
        <strain evidence="10">ATCC 43766 / DSM 16922 / JCM 21250 / NBRC 16016 / NCTC 11634 / CL345/78</strain>
    </source>
</reference>
<keyword evidence="5 7" id="KW-0456">Lyase</keyword>
<proteinExistence type="inferred from homology"/>
<dbReference type="Gene3D" id="3.30.160.60">
    <property type="entry name" value="Classic Zinc Finger"/>
    <property type="match status" value="1"/>
</dbReference>
<feature type="site" description="Important for catalytic activity" evidence="7">
    <location>
        <position position="212"/>
    </location>
</feature>
<evidence type="ECO:0000256" key="2">
    <source>
        <dbReference type="ARBA" id="ARBA00022692"/>
    </source>
</evidence>
<reference evidence="10" key="2">
    <citation type="journal article" date="2011" name="Stand. Genomic Sci.">
        <title>Complete genome sequence of Weeksella virosa type strain (9751T).</title>
        <authorList>
            <person name="Lang E."/>
            <person name="Teshima H."/>
            <person name="Lucas S."/>
            <person name="Lapidus A."/>
            <person name="Hammon N."/>
            <person name="Deshpande S."/>
            <person name="Nolan M."/>
            <person name="Cheng J."/>
            <person name="Pitluck S."/>
            <person name="Liolios K."/>
            <person name="Pagani I."/>
            <person name="Mikhailova N."/>
            <person name="Ivanova N."/>
            <person name="Mavromatis K."/>
            <person name="Pati A."/>
            <person name="Tapia R."/>
            <person name="Han C."/>
            <person name="Goodwin L."/>
            <person name="Chen A."/>
            <person name="Palaniappan K."/>
            <person name="Land M."/>
            <person name="Hauser L."/>
            <person name="Chang Y."/>
            <person name="Jeffries C."/>
            <person name="Brambilla E."/>
            <person name="Kopitz M."/>
            <person name="Rohde M."/>
            <person name="Goker M."/>
            <person name="Tindall B."/>
            <person name="Detter J."/>
            <person name="Woyke T."/>
            <person name="Bristow J."/>
            <person name="Eisen J."/>
            <person name="Markowitz V."/>
            <person name="Hugenholtz P."/>
            <person name="Klenk H."/>
            <person name="Kyrpides N."/>
        </authorList>
    </citation>
    <scope>NUCLEOTIDE SEQUENCE [LARGE SCALE GENOMIC DNA]</scope>
    <source>
        <strain evidence="10">ATCC 43766 / DSM 16922 / JCM 21250 / NBRC 16016 / NCTC 11634 / CL345/78</strain>
    </source>
</reference>
<dbReference type="NCBIfam" id="TIGR00247">
    <property type="entry name" value="endolytic transglycosylase MltG"/>
    <property type="match status" value="1"/>
</dbReference>
<feature type="chain" id="PRO_5003257863" description="Endolytic murein transglycosylase" evidence="8">
    <location>
        <begin position="26"/>
        <end position="342"/>
    </location>
</feature>
<dbReference type="PANTHER" id="PTHR30518">
    <property type="entry name" value="ENDOLYTIC MUREIN TRANSGLYCOSYLASE"/>
    <property type="match status" value="1"/>
</dbReference>
<dbReference type="AlphaFoldDB" id="F0P0E3"/>
<dbReference type="InterPro" id="IPR003770">
    <property type="entry name" value="MLTG-like"/>
</dbReference>
<dbReference type="GO" id="GO:0071555">
    <property type="term" value="P:cell wall organization"/>
    <property type="evidence" value="ECO:0007669"/>
    <property type="project" value="UniProtKB-KW"/>
</dbReference>
<evidence type="ECO:0000313" key="9">
    <source>
        <dbReference type="EMBL" id="ADX67427.1"/>
    </source>
</evidence>
<evidence type="ECO:0000256" key="3">
    <source>
        <dbReference type="ARBA" id="ARBA00022989"/>
    </source>
</evidence>
<keyword evidence="6 7" id="KW-0961">Cell wall biogenesis/degradation</keyword>
<keyword evidence="4 7" id="KW-0472">Membrane</keyword>
<dbReference type="HOGENOM" id="CLU_025574_2_0_10"/>
<accession>F0P0E3</accession>
<dbReference type="GO" id="GO:0009252">
    <property type="term" value="P:peptidoglycan biosynthetic process"/>
    <property type="evidence" value="ECO:0007669"/>
    <property type="project" value="UniProtKB-UniRule"/>
</dbReference>
<evidence type="ECO:0000256" key="1">
    <source>
        <dbReference type="ARBA" id="ARBA00022475"/>
    </source>
</evidence>
<name>F0P0E3_WEEVC</name>
<dbReference type="EMBL" id="CP002455">
    <property type="protein sequence ID" value="ADX67427.1"/>
    <property type="molecule type" value="Genomic_DNA"/>
</dbReference>
<evidence type="ECO:0000256" key="7">
    <source>
        <dbReference type="HAMAP-Rule" id="MF_02065"/>
    </source>
</evidence>
<sequence>MQKIRTIPTFIALCVLGLMSSCTFIESFKGNPIKDGFVYIPRGANFDQVMDSLTPYLQNPAFFRKLAEEDLYPSTIKSGKYKIVANESSRSLLNRLQDGAQEEVRLQIKNHPTLFHMASAVSKQIDADSISIIQSVMKWANAKDSTLTEETVKQYFIPETYFVYWNMSADQFVERMEKEYKKVWNQKRIDEARALHMTPLEVVTLASIVQLESSDNFDEQQRVAKAYMNRLDKDMRLEADPTSIYAYKLENGFDHKIQRVYYKWTQSANEYNTYRNKGLPPAPICLPNVKAIDAVLNPANHDYIFFVADPDKPGYHLYTNDYQEHVKNAKKYREWIKARDIK</sequence>
<keyword evidence="1 7" id="KW-1003">Cell membrane</keyword>
<dbReference type="Proteomes" id="UP000008641">
    <property type="component" value="Chromosome"/>
</dbReference>
<dbReference type="STRING" id="865938.Weevi_0712"/>
<keyword evidence="2 7" id="KW-0812">Transmembrane</keyword>